<gene>
    <name evidence="5" type="ORF">CK498_19595</name>
</gene>
<reference evidence="5 6" key="1">
    <citation type="submission" date="2017-08" db="EMBL/GenBank/DDBJ databases">
        <title>Halomonas alkalisoli sp. nov., isolated from saline alkaline soil.</title>
        <authorList>
            <person name="Wang D."/>
            <person name="Zhang G."/>
        </authorList>
    </citation>
    <scope>NUCLEOTIDE SEQUENCE [LARGE SCALE GENOMIC DNA]</scope>
    <source>
        <strain evidence="5 6">WRN001</strain>
    </source>
</reference>
<dbReference type="InterPro" id="IPR018060">
    <property type="entry name" value="HTH_AraC"/>
</dbReference>
<dbReference type="SUPFAM" id="SSF46689">
    <property type="entry name" value="Homeodomain-like"/>
    <property type="match status" value="1"/>
</dbReference>
<dbReference type="PANTHER" id="PTHR46796">
    <property type="entry name" value="HTH-TYPE TRANSCRIPTIONAL ACTIVATOR RHAS-RELATED"/>
    <property type="match status" value="1"/>
</dbReference>
<dbReference type="AlphaFoldDB" id="A0A2A2EQU5"/>
<protein>
    <submittedName>
        <fullName evidence="5">AraC family transcriptional regulator</fullName>
    </submittedName>
</protein>
<accession>A0A2A2EQU5</accession>
<evidence type="ECO:0000256" key="3">
    <source>
        <dbReference type="ARBA" id="ARBA00023163"/>
    </source>
</evidence>
<organism evidence="5 6">
    <name type="scientific">Halomonas salipaludis</name>
    <dbReference type="NCBI Taxonomy" id="2032625"/>
    <lineage>
        <taxon>Bacteria</taxon>
        <taxon>Pseudomonadati</taxon>
        <taxon>Pseudomonadota</taxon>
        <taxon>Gammaproteobacteria</taxon>
        <taxon>Oceanospirillales</taxon>
        <taxon>Halomonadaceae</taxon>
        <taxon>Halomonas</taxon>
    </lineage>
</organism>
<name>A0A2A2EQU5_9GAMM</name>
<evidence type="ECO:0000313" key="6">
    <source>
        <dbReference type="Proteomes" id="UP000217771"/>
    </source>
</evidence>
<dbReference type="PANTHER" id="PTHR46796:SF12">
    <property type="entry name" value="HTH-TYPE DNA-BINDING TRANSCRIPTIONAL ACTIVATOR EUTR"/>
    <property type="match status" value="1"/>
</dbReference>
<sequence length="310" mass="35277">MRYDVRSFHDPQQHAAAIQGWQQVYDQLGAGRLSSELFQVSGERFQVFHEVLDKRVVQHGHAPRQRFCMAFATGRPPIIQGCKVSSNSVLLLRDGEEFLLHAPEGMAFMSLNVDLERFIRLAEIELGSAQFSHLLSMPGINVPMRLLKEMKGQVCRNFDGFLRLGEHEAPVLEKEIEDTLMAALLDLFLQAHVEQKRSELAVSSYIVKRSQELALADPSNPLSVLELCERLRVSRRTLQNSFQRVVGIRPVEFLRSIRLNAVRRRLASTSACECTVGDAAYEMGFRHLSHFSASYCKLFGEYPSETRRLE</sequence>
<evidence type="ECO:0000256" key="2">
    <source>
        <dbReference type="ARBA" id="ARBA00023125"/>
    </source>
</evidence>
<keyword evidence="3" id="KW-0804">Transcription</keyword>
<dbReference type="EMBL" id="NSKB01000008">
    <property type="protein sequence ID" value="PAU74769.1"/>
    <property type="molecule type" value="Genomic_DNA"/>
</dbReference>
<dbReference type="Pfam" id="PF12833">
    <property type="entry name" value="HTH_18"/>
    <property type="match status" value="1"/>
</dbReference>
<keyword evidence="1" id="KW-0805">Transcription regulation</keyword>
<dbReference type="GO" id="GO:0043565">
    <property type="term" value="F:sequence-specific DNA binding"/>
    <property type="evidence" value="ECO:0007669"/>
    <property type="project" value="InterPro"/>
</dbReference>
<dbReference type="OrthoDB" id="6003540at2"/>
<evidence type="ECO:0000256" key="1">
    <source>
        <dbReference type="ARBA" id="ARBA00023015"/>
    </source>
</evidence>
<proteinExistence type="predicted"/>
<dbReference type="SMART" id="SM00342">
    <property type="entry name" value="HTH_ARAC"/>
    <property type="match status" value="1"/>
</dbReference>
<dbReference type="RefSeq" id="WP_095622557.1">
    <property type="nucleotide sequence ID" value="NZ_NSKB01000008.1"/>
</dbReference>
<dbReference type="Gene3D" id="1.10.10.60">
    <property type="entry name" value="Homeodomain-like"/>
    <property type="match status" value="1"/>
</dbReference>
<dbReference type="Proteomes" id="UP000217771">
    <property type="component" value="Unassembled WGS sequence"/>
</dbReference>
<dbReference type="PROSITE" id="PS01124">
    <property type="entry name" value="HTH_ARAC_FAMILY_2"/>
    <property type="match status" value="1"/>
</dbReference>
<keyword evidence="2" id="KW-0238">DNA-binding</keyword>
<dbReference type="InterPro" id="IPR009057">
    <property type="entry name" value="Homeodomain-like_sf"/>
</dbReference>
<dbReference type="InterPro" id="IPR050204">
    <property type="entry name" value="AraC_XylS_family_regulators"/>
</dbReference>
<evidence type="ECO:0000259" key="4">
    <source>
        <dbReference type="PROSITE" id="PS01124"/>
    </source>
</evidence>
<evidence type="ECO:0000313" key="5">
    <source>
        <dbReference type="EMBL" id="PAU74769.1"/>
    </source>
</evidence>
<dbReference type="GO" id="GO:0003700">
    <property type="term" value="F:DNA-binding transcription factor activity"/>
    <property type="evidence" value="ECO:0007669"/>
    <property type="project" value="InterPro"/>
</dbReference>
<keyword evidence="6" id="KW-1185">Reference proteome</keyword>
<comment type="caution">
    <text evidence="5">The sequence shown here is derived from an EMBL/GenBank/DDBJ whole genome shotgun (WGS) entry which is preliminary data.</text>
</comment>
<feature type="domain" description="HTH araC/xylS-type" evidence="4">
    <location>
        <begin position="208"/>
        <end position="309"/>
    </location>
</feature>